<dbReference type="GO" id="GO:0016787">
    <property type="term" value="F:hydrolase activity"/>
    <property type="evidence" value="ECO:0007669"/>
    <property type="project" value="UniProtKB-KW"/>
</dbReference>
<dbReference type="InterPro" id="IPR020084">
    <property type="entry name" value="NUDIX_hydrolase_CS"/>
</dbReference>
<accession>Z9JPB7</accession>
<dbReference type="Proteomes" id="UP000023067">
    <property type="component" value="Unassembled WGS sequence"/>
</dbReference>
<dbReference type="STRING" id="396014.BF93_10370"/>
<dbReference type="Pfam" id="PF00293">
    <property type="entry name" value="NUDIX"/>
    <property type="match status" value="1"/>
</dbReference>
<dbReference type="PROSITE" id="PS00893">
    <property type="entry name" value="NUDIX_BOX"/>
    <property type="match status" value="1"/>
</dbReference>
<evidence type="ECO:0000256" key="3">
    <source>
        <dbReference type="RuleBase" id="RU003476"/>
    </source>
</evidence>
<dbReference type="InterPro" id="IPR000086">
    <property type="entry name" value="NUDIX_hydrolase_dom"/>
</dbReference>
<sequence length="145" mass="15956">MTRETAAVPAPRRVRAVAVVVEDDQVLVIRRVKDARRYAVLPGGGVEHGESAETACLRELKEETGLIGTLLAPLIVDDASPDVRYFHVEAHGAPTLGGPEVERSHRDNVYSPSWIRLDDLPSVHLVPEDAHRAVRAAACRRDREL</sequence>
<evidence type="ECO:0000259" key="4">
    <source>
        <dbReference type="PROSITE" id="PS51462"/>
    </source>
</evidence>
<proteinExistence type="inferred from homology"/>
<dbReference type="RefSeq" id="WP_051487175.1">
    <property type="nucleotide sequence ID" value="NZ_KK070011.1"/>
</dbReference>
<reference evidence="5 6" key="1">
    <citation type="submission" date="2014-02" db="EMBL/GenBank/DDBJ databases">
        <title>Genome sequence of Brachybacterium phenoliresistens strain W13A50.</title>
        <authorList>
            <person name="Wang X."/>
        </authorList>
    </citation>
    <scope>NUCLEOTIDE SEQUENCE [LARGE SCALE GENOMIC DNA]</scope>
    <source>
        <strain evidence="5 6">W13A50</strain>
    </source>
</reference>
<evidence type="ECO:0000256" key="2">
    <source>
        <dbReference type="ARBA" id="ARBA00022801"/>
    </source>
</evidence>
<comment type="caution">
    <text evidence="5">The sequence shown here is derived from an EMBL/GenBank/DDBJ whole genome shotgun (WGS) entry which is preliminary data.</text>
</comment>
<organism evidence="5 6">
    <name type="scientific">Brachybacterium phenoliresistens</name>
    <dbReference type="NCBI Taxonomy" id="396014"/>
    <lineage>
        <taxon>Bacteria</taxon>
        <taxon>Bacillati</taxon>
        <taxon>Actinomycetota</taxon>
        <taxon>Actinomycetes</taxon>
        <taxon>Micrococcales</taxon>
        <taxon>Dermabacteraceae</taxon>
        <taxon>Brachybacterium</taxon>
    </lineage>
</organism>
<evidence type="ECO:0000313" key="5">
    <source>
        <dbReference type="EMBL" id="EWS79631.1"/>
    </source>
</evidence>
<gene>
    <name evidence="5" type="ORF">BF93_10370</name>
</gene>
<dbReference type="InterPro" id="IPR015797">
    <property type="entry name" value="NUDIX_hydrolase-like_dom_sf"/>
</dbReference>
<name>Z9JPB7_9MICO</name>
<keyword evidence="6" id="KW-1185">Reference proteome</keyword>
<dbReference type="eggNOG" id="COG1051">
    <property type="taxonomic scope" value="Bacteria"/>
</dbReference>
<protein>
    <submittedName>
        <fullName evidence="5">DNA mismatch repair protein MutT</fullName>
    </submittedName>
</protein>
<dbReference type="PATRIC" id="fig|396014.3.peg.3561"/>
<dbReference type="Gene3D" id="3.90.79.10">
    <property type="entry name" value="Nucleoside Triphosphate Pyrophosphohydrolase"/>
    <property type="match status" value="1"/>
</dbReference>
<dbReference type="EMBL" id="JDYK01000029">
    <property type="protein sequence ID" value="EWS79631.1"/>
    <property type="molecule type" value="Genomic_DNA"/>
</dbReference>
<comment type="similarity">
    <text evidence="1 3">Belongs to the Nudix hydrolase family.</text>
</comment>
<dbReference type="AlphaFoldDB" id="Z9JPB7"/>
<dbReference type="HOGENOM" id="CLU_037162_18_9_11"/>
<feature type="domain" description="Nudix hydrolase" evidence="4">
    <location>
        <begin position="10"/>
        <end position="138"/>
    </location>
</feature>
<dbReference type="PRINTS" id="PR00502">
    <property type="entry name" value="NUDIXFAMILY"/>
</dbReference>
<dbReference type="InterPro" id="IPR020476">
    <property type="entry name" value="Nudix_hydrolase"/>
</dbReference>
<dbReference type="SUPFAM" id="SSF55811">
    <property type="entry name" value="Nudix"/>
    <property type="match status" value="1"/>
</dbReference>
<dbReference type="OrthoDB" id="9804442at2"/>
<dbReference type="PANTHER" id="PTHR43736">
    <property type="entry name" value="ADP-RIBOSE PYROPHOSPHATASE"/>
    <property type="match status" value="1"/>
</dbReference>
<evidence type="ECO:0000313" key="6">
    <source>
        <dbReference type="Proteomes" id="UP000023067"/>
    </source>
</evidence>
<dbReference type="PROSITE" id="PS51462">
    <property type="entry name" value="NUDIX"/>
    <property type="match status" value="1"/>
</dbReference>
<evidence type="ECO:0000256" key="1">
    <source>
        <dbReference type="ARBA" id="ARBA00005582"/>
    </source>
</evidence>
<dbReference type="PANTHER" id="PTHR43736:SF2">
    <property type="entry name" value="MUTT_NUDIX FAMILY PROTEIN"/>
    <property type="match status" value="1"/>
</dbReference>
<keyword evidence="2 3" id="KW-0378">Hydrolase</keyword>